<dbReference type="PANTHER" id="PTHR21666:SF270">
    <property type="entry name" value="MUREIN HYDROLASE ACTIVATOR ENVC"/>
    <property type="match status" value="1"/>
</dbReference>
<evidence type="ECO:0000259" key="2">
    <source>
        <dbReference type="Pfam" id="PF01551"/>
    </source>
</evidence>
<dbReference type="SUPFAM" id="SSF51261">
    <property type="entry name" value="Duplicated hybrid motif"/>
    <property type="match status" value="1"/>
</dbReference>
<feature type="domain" description="M23ase beta-sheet core" evidence="2">
    <location>
        <begin position="228"/>
        <end position="325"/>
    </location>
</feature>
<dbReference type="EMBL" id="BAAAZW010000010">
    <property type="protein sequence ID" value="GAA3968468.1"/>
    <property type="molecule type" value="Genomic_DNA"/>
</dbReference>
<dbReference type="Pfam" id="PF01551">
    <property type="entry name" value="Peptidase_M23"/>
    <property type="match status" value="1"/>
</dbReference>
<dbReference type="InterPro" id="IPR016047">
    <property type="entry name" value="M23ase_b-sheet_dom"/>
</dbReference>
<feature type="region of interest" description="Disordered" evidence="1">
    <location>
        <begin position="128"/>
        <end position="151"/>
    </location>
</feature>
<dbReference type="Proteomes" id="UP001418444">
    <property type="component" value="Unassembled WGS sequence"/>
</dbReference>
<proteinExistence type="predicted"/>
<feature type="compositionally biased region" description="Low complexity" evidence="1">
    <location>
        <begin position="26"/>
        <end position="63"/>
    </location>
</feature>
<evidence type="ECO:0000313" key="4">
    <source>
        <dbReference type="Proteomes" id="UP001418444"/>
    </source>
</evidence>
<accession>A0ABP7PN60</accession>
<dbReference type="PANTHER" id="PTHR21666">
    <property type="entry name" value="PEPTIDASE-RELATED"/>
    <property type="match status" value="1"/>
</dbReference>
<sequence>MSVSDDNPTTLDIPLPPRAVRLGLSAAAPAAAARSTASQSTASQSTPVTRSTPVTPTRSGSTPEPVTAERAPSEAAVEAHTTQDLPVTAGPTESKRGRHRAGPPNALKARATLIAVAAGAVAVAVGGSSDYSSTSAEPAPADPTPAAAADTTANPALAAASEDLDGGAVPAASKADMDGFSDQLAVGKRLAAAAAAREAAARKPLYTSPIPLGTYQFTSGYAMRWGSFHGGLDLAAPLGTPIHAVTDGTVVEAGPASGYGNWVQVKADDGTITMYGHMASSGVLVQKGQKVTAGDVIALVGSEGFSTGPHLHFEVWKNGSNKIDPAPWLASKGIRLSSYTG</sequence>
<feature type="region of interest" description="Disordered" evidence="1">
    <location>
        <begin position="26"/>
        <end position="104"/>
    </location>
</feature>
<keyword evidence="4" id="KW-1185">Reference proteome</keyword>
<gene>
    <name evidence="3" type="ORF">GCM10022231_31880</name>
</gene>
<name>A0ABP7PN60_9ACTN</name>
<dbReference type="InterPro" id="IPR011055">
    <property type="entry name" value="Dup_hybrid_motif"/>
</dbReference>
<protein>
    <recommendedName>
        <fullName evidence="2">M23ase beta-sheet core domain-containing protein</fullName>
    </recommendedName>
</protein>
<organism evidence="3 4">
    <name type="scientific">Gordonia caeni</name>
    <dbReference type="NCBI Taxonomy" id="1007097"/>
    <lineage>
        <taxon>Bacteria</taxon>
        <taxon>Bacillati</taxon>
        <taxon>Actinomycetota</taxon>
        <taxon>Actinomycetes</taxon>
        <taxon>Mycobacteriales</taxon>
        <taxon>Gordoniaceae</taxon>
        <taxon>Gordonia</taxon>
    </lineage>
</organism>
<comment type="caution">
    <text evidence="3">The sequence shown here is derived from an EMBL/GenBank/DDBJ whole genome shotgun (WGS) entry which is preliminary data.</text>
</comment>
<reference evidence="4" key="1">
    <citation type="journal article" date="2019" name="Int. J. Syst. Evol. Microbiol.">
        <title>The Global Catalogue of Microorganisms (GCM) 10K type strain sequencing project: providing services to taxonomists for standard genome sequencing and annotation.</title>
        <authorList>
            <consortium name="The Broad Institute Genomics Platform"/>
            <consortium name="The Broad Institute Genome Sequencing Center for Infectious Disease"/>
            <person name="Wu L."/>
            <person name="Ma J."/>
        </authorList>
    </citation>
    <scope>NUCLEOTIDE SEQUENCE [LARGE SCALE GENOMIC DNA]</scope>
    <source>
        <strain evidence="4">JCM 16923</strain>
    </source>
</reference>
<dbReference type="InterPro" id="IPR050570">
    <property type="entry name" value="Cell_wall_metabolism_enzyme"/>
</dbReference>
<evidence type="ECO:0000313" key="3">
    <source>
        <dbReference type="EMBL" id="GAA3968468.1"/>
    </source>
</evidence>
<dbReference type="CDD" id="cd12797">
    <property type="entry name" value="M23_peptidase"/>
    <property type="match status" value="1"/>
</dbReference>
<dbReference type="Gene3D" id="2.70.70.10">
    <property type="entry name" value="Glucose Permease (Domain IIA)"/>
    <property type="match status" value="1"/>
</dbReference>
<dbReference type="RefSeq" id="WP_344785496.1">
    <property type="nucleotide sequence ID" value="NZ_BAAAZW010000010.1"/>
</dbReference>
<evidence type="ECO:0000256" key="1">
    <source>
        <dbReference type="SAM" id="MobiDB-lite"/>
    </source>
</evidence>